<dbReference type="EMBL" id="JABCKI010000099">
    <property type="protein sequence ID" value="KAG5652770.1"/>
    <property type="molecule type" value="Genomic_DNA"/>
</dbReference>
<evidence type="ECO:0000313" key="2">
    <source>
        <dbReference type="EMBL" id="KAG5652770.1"/>
    </source>
</evidence>
<keyword evidence="3" id="KW-1185">Reference proteome</keyword>
<feature type="transmembrane region" description="Helical" evidence="1">
    <location>
        <begin position="20"/>
        <end position="41"/>
    </location>
</feature>
<protein>
    <recommendedName>
        <fullName evidence="4">SH3 domain-containing protein</fullName>
    </recommendedName>
</protein>
<reference evidence="2" key="2">
    <citation type="submission" date="2021-10" db="EMBL/GenBank/DDBJ databases">
        <title>Phylogenomics reveals ancestral predisposition of the termite-cultivated fungus Termitomyces towards a domesticated lifestyle.</title>
        <authorList>
            <person name="Auxier B."/>
            <person name="Grum-Grzhimaylo A."/>
            <person name="Cardenas M.E."/>
            <person name="Lodge J.D."/>
            <person name="Laessoe T."/>
            <person name="Pedersen O."/>
            <person name="Smith M.E."/>
            <person name="Kuyper T.W."/>
            <person name="Franco-Molano E.A."/>
            <person name="Baroni T.J."/>
            <person name="Aanen D.K."/>
        </authorList>
    </citation>
    <scope>NUCLEOTIDE SEQUENCE</scope>
    <source>
        <strain evidence="2">D49</strain>
    </source>
</reference>
<keyword evidence="1" id="KW-1133">Transmembrane helix</keyword>
<dbReference type="OrthoDB" id="5340910at2759"/>
<sequence>MPPIHSHTRRAEKSQPLNPIYIAGFCVVGAIILGVAIWLLVRLQRKRAMAKREDIRGAAFLSVQGLVREGSQPKTEKDDTLPSTGPAVVGALPQINGFSRTQMNDSVVLPEKVLHRPPRIHIDTSSDAVSSGTLPKPFSFALSAGPSPAKSPGFLSPISSSGRLSISSRRSHFSVTSTATGFSLETNPTSGTIRKFRQMFDPVLPDELLVARAGEQVTLLQSFDDGWCLVGRENSTFVETAKSLFKQNTTPESNMEIGVVPAWCFLKPVLGLRAERPIRSSSLGITVQMTTAGAASRESVISWSNF</sequence>
<proteinExistence type="predicted"/>
<comment type="caution">
    <text evidence="2">The sequence shown here is derived from an EMBL/GenBank/DDBJ whole genome shotgun (WGS) entry which is preliminary data.</text>
</comment>
<keyword evidence="1" id="KW-0472">Membrane</keyword>
<dbReference type="AlphaFoldDB" id="A0A9P7KLI7"/>
<accession>A0A9P7KLI7</accession>
<evidence type="ECO:0000256" key="1">
    <source>
        <dbReference type="SAM" id="Phobius"/>
    </source>
</evidence>
<organism evidence="2 3">
    <name type="scientific">Sphagnurus paluster</name>
    <dbReference type="NCBI Taxonomy" id="117069"/>
    <lineage>
        <taxon>Eukaryota</taxon>
        <taxon>Fungi</taxon>
        <taxon>Dikarya</taxon>
        <taxon>Basidiomycota</taxon>
        <taxon>Agaricomycotina</taxon>
        <taxon>Agaricomycetes</taxon>
        <taxon>Agaricomycetidae</taxon>
        <taxon>Agaricales</taxon>
        <taxon>Tricholomatineae</taxon>
        <taxon>Lyophyllaceae</taxon>
        <taxon>Sphagnurus</taxon>
    </lineage>
</organism>
<evidence type="ECO:0000313" key="3">
    <source>
        <dbReference type="Proteomes" id="UP000717328"/>
    </source>
</evidence>
<evidence type="ECO:0008006" key="4">
    <source>
        <dbReference type="Google" id="ProtNLM"/>
    </source>
</evidence>
<name>A0A9P7KLI7_9AGAR</name>
<reference evidence="2" key="1">
    <citation type="submission" date="2021-02" db="EMBL/GenBank/DDBJ databases">
        <authorList>
            <person name="Nieuwenhuis M."/>
            <person name="Van De Peppel L.J.J."/>
        </authorList>
    </citation>
    <scope>NUCLEOTIDE SEQUENCE</scope>
    <source>
        <strain evidence="2">D49</strain>
    </source>
</reference>
<keyword evidence="1" id="KW-0812">Transmembrane</keyword>
<gene>
    <name evidence="2" type="ORF">H0H81_003708</name>
</gene>
<dbReference type="Proteomes" id="UP000717328">
    <property type="component" value="Unassembled WGS sequence"/>
</dbReference>